<dbReference type="SUPFAM" id="SSF53955">
    <property type="entry name" value="Lysozyme-like"/>
    <property type="match status" value="1"/>
</dbReference>
<sequence>MSVITAAQIRAAAKLRVNEGNMNSVLVALDKFGLGLGLNRPHRVAHYLAQLMHESGALRFDQEVWGPTAAQVRYDSRCVRGGRLDAGRVPCA</sequence>
<dbReference type="EMBL" id="CCRK01000006">
    <property type="protein sequence ID" value="CDZ49851.1"/>
    <property type="molecule type" value="Genomic_DNA"/>
</dbReference>
<evidence type="ECO:0000313" key="1">
    <source>
        <dbReference type="EMBL" id="CDZ49851.1"/>
    </source>
</evidence>
<reference evidence="1 2" key="1">
    <citation type="submission" date="2014-08" db="EMBL/GenBank/DDBJ databases">
        <authorList>
            <person name="Chen Y.-H."/>
        </authorList>
    </citation>
    <scope>NUCLEOTIDE SEQUENCE [LARGE SCALE GENOMIC DNA]</scope>
</reference>
<dbReference type="Proteomes" id="UP000039660">
    <property type="component" value="Unassembled WGS sequence"/>
</dbReference>
<proteinExistence type="predicted"/>
<name>A0A0T7GRF5_NEOGA</name>
<evidence type="ECO:0000313" key="2">
    <source>
        <dbReference type="Proteomes" id="UP000039660"/>
    </source>
</evidence>
<dbReference type="AlphaFoldDB" id="A0A0T7GRF5"/>
<dbReference type="InterPro" id="IPR023346">
    <property type="entry name" value="Lysozyme-like_dom_sf"/>
</dbReference>
<protein>
    <submittedName>
        <fullName evidence="1">Uncharacterized protein</fullName>
    </submittedName>
</protein>
<gene>
    <name evidence="1" type="ORF">NGAL_HAMBI1189_31740</name>
</gene>
<organism evidence="1 2">
    <name type="scientific">Neorhizobium galegae bv. officinalis</name>
    <dbReference type="NCBI Taxonomy" id="323656"/>
    <lineage>
        <taxon>Bacteria</taxon>
        <taxon>Pseudomonadati</taxon>
        <taxon>Pseudomonadota</taxon>
        <taxon>Alphaproteobacteria</taxon>
        <taxon>Hyphomicrobiales</taxon>
        <taxon>Rhizobiaceae</taxon>
        <taxon>Rhizobium/Agrobacterium group</taxon>
        <taxon>Neorhizobium</taxon>
    </lineage>
</organism>
<dbReference type="RefSeq" id="WP_046636036.1">
    <property type="nucleotide sequence ID" value="NZ_CCRK01000006.1"/>
</dbReference>
<accession>A0A0T7GRF5</accession>